<feature type="region of interest" description="Disordered" evidence="1">
    <location>
        <begin position="1"/>
        <end position="42"/>
    </location>
</feature>
<evidence type="ECO:0000313" key="3">
    <source>
        <dbReference type="Proteomes" id="UP000749559"/>
    </source>
</evidence>
<evidence type="ECO:0000313" key="2">
    <source>
        <dbReference type="EMBL" id="CAH1793413.1"/>
    </source>
</evidence>
<reference evidence="2" key="1">
    <citation type="submission" date="2022-03" db="EMBL/GenBank/DDBJ databases">
        <authorList>
            <person name="Martin C."/>
        </authorList>
    </citation>
    <scope>NUCLEOTIDE SEQUENCE</scope>
</reference>
<keyword evidence="3" id="KW-1185">Reference proteome</keyword>
<gene>
    <name evidence="2" type="ORF">OFUS_LOCUS18267</name>
</gene>
<organism evidence="2 3">
    <name type="scientific">Owenia fusiformis</name>
    <name type="common">Polychaete worm</name>
    <dbReference type="NCBI Taxonomy" id="6347"/>
    <lineage>
        <taxon>Eukaryota</taxon>
        <taxon>Metazoa</taxon>
        <taxon>Spiralia</taxon>
        <taxon>Lophotrochozoa</taxon>
        <taxon>Annelida</taxon>
        <taxon>Polychaeta</taxon>
        <taxon>Sedentaria</taxon>
        <taxon>Canalipalpata</taxon>
        <taxon>Sabellida</taxon>
        <taxon>Oweniida</taxon>
        <taxon>Oweniidae</taxon>
        <taxon>Owenia</taxon>
    </lineage>
</organism>
<dbReference type="Proteomes" id="UP000749559">
    <property type="component" value="Unassembled WGS sequence"/>
</dbReference>
<dbReference type="SUPFAM" id="SSF69322">
    <property type="entry name" value="Tricorn protease domain 2"/>
    <property type="match status" value="1"/>
</dbReference>
<dbReference type="Gene3D" id="2.120.10.30">
    <property type="entry name" value="TolB, C-terminal domain"/>
    <property type="match status" value="1"/>
</dbReference>
<dbReference type="InterPro" id="IPR011042">
    <property type="entry name" value="6-blade_b-propeller_TolB-like"/>
</dbReference>
<dbReference type="AlphaFoldDB" id="A0A8J1UR98"/>
<dbReference type="OrthoDB" id="6326319at2759"/>
<proteinExistence type="predicted"/>
<feature type="compositionally biased region" description="Polar residues" evidence="1">
    <location>
        <begin position="13"/>
        <end position="23"/>
    </location>
</feature>
<comment type="caution">
    <text evidence="2">The sequence shown here is derived from an EMBL/GenBank/DDBJ whole genome shotgun (WGS) entry which is preliminary data.</text>
</comment>
<evidence type="ECO:0000256" key="1">
    <source>
        <dbReference type="SAM" id="MobiDB-lite"/>
    </source>
</evidence>
<accession>A0A8J1UR98</accession>
<protein>
    <submittedName>
        <fullName evidence="2">Uncharacterized protein</fullName>
    </submittedName>
</protein>
<sequence length="311" mass="35050">MEEALNIHDAPCNSGSVSTSSEASQRHLHNQLKPKNEQTSAKKHGLHELKLHREIGLSYQVWDIAVMDNNAIALASKNRGLFLCKPPDYKMELICDIPTKKITALKENHLAAVKENHFIIVILDELGEILCTLDCIDDPYSIVATPDDQLIVQHKGKDGKYPNQLSTVDHRSNMVLSTIEVISIDDWKCSIACNSQGIIIIAFGWTNLEDTIIGVNSDGEIIFQYKRSDGYPLDGVWTTCIDRRDNIIIPCRENNKLHILNSQGQLMKLYNTENVSIERPHIVATDKQGHLIITNQVKGSKMFIVDYMHLE</sequence>
<name>A0A8J1UR98_OWEFU</name>
<dbReference type="EMBL" id="CAIIXF020000009">
    <property type="protein sequence ID" value="CAH1793413.1"/>
    <property type="molecule type" value="Genomic_DNA"/>
</dbReference>